<dbReference type="GO" id="GO:0048544">
    <property type="term" value="P:recognition of pollen"/>
    <property type="evidence" value="ECO:0007669"/>
    <property type="project" value="InterPro"/>
</dbReference>
<evidence type="ECO:0000256" key="16">
    <source>
        <dbReference type="SAM" id="Phobius"/>
    </source>
</evidence>
<feature type="domain" description="EGF-like" evidence="18">
    <location>
        <begin position="310"/>
        <end position="346"/>
    </location>
</feature>
<evidence type="ECO:0000313" key="21">
    <source>
        <dbReference type="EMBL" id="RHN39088.1"/>
    </source>
</evidence>
<evidence type="ECO:0000256" key="3">
    <source>
        <dbReference type="ARBA" id="ARBA00022527"/>
    </source>
</evidence>
<dbReference type="GO" id="GO:0106310">
    <property type="term" value="F:protein serine kinase activity"/>
    <property type="evidence" value="ECO:0007669"/>
    <property type="project" value="RHEA"/>
</dbReference>
<dbReference type="Pfam" id="PF07714">
    <property type="entry name" value="PK_Tyr_Ser-Thr"/>
    <property type="match status" value="1"/>
</dbReference>
<dbReference type="InterPro" id="IPR000858">
    <property type="entry name" value="S_locus_glycoprot_dom"/>
</dbReference>
<keyword evidence="8 13" id="KW-0067">ATP-binding</keyword>
<dbReference type="CDD" id="cd00028">
    <property type="entry name" value="B_lectin"/>
    <property type="match status" value="1"/>
</dbReference>
<dbReference type="Proteomes" id="UP000265566">
    <property type="component" value="Chromosome 8"/>
</dbReference>
<name>A0A396GF10_MEDTR</name>
<evidence type="ECO:0000256" key="15">
    <source>
        <dbReference type="SAM" id="MobiDB-lite"/>
    </source>
</evidence>
<evidence type="ECO:0000259" key="20">
    <source>
        <dbReference type="PROSITE" id="PS50948"/>
    </source>
</evidence>
<keyword evidence="16" id="KW-0812">Transmembrane</keyword>
<dbReference type="FunFam" id="3.30.200.20:FF:000195">
    <property type="entry name" value="G-type lectin S-receptor-like serine/threonine-protein kinase"/>
    <property type="match status" value="1"/>
</dbReference>
<evidence type="ECO:0000256" key="2">
    <source>
        <dbReference type="ARBA" id="ARBA00022475"/>
    </source>
</evidence>
<keyword evidence="2" id="KW-1003">Cell membrane</keyword>
<evidence type="ECO:0000256" key="1">
    <source>
        <dbReference type="ARBA" id="ARBA00004251"/>
    </source>
</evidence>
<dbReference type="PANTHER" id="PTHR27002:SF1082">
    <property type="entry name" value="OS06G0693000 PROTEIN"/>
    <property type="match status" value="1"/>
</dbReference>
<feature type="transmembrane region" description="Helical" evidence="16">
    <location>
        <begin position="62"/>
        <end position="81"/>
    </location>
</feature>
<keyword evidence="16" id="KW-1133">Transmembrane helix</keyword>
<evidence type="ECO:0000256" key="10">
    <source>
        <dbReference type="ARBA" id="ARBA00023180"/>
    </source>
</evidence>
<dbReference type="Gene3D" id="1.10.510.10">
    <property type="entry name" value="Transferase(Phosphotransferase) domain 1"/>
    <property type="match status" value="1"/>
</dbReference>
<evidence type="ECO:0000259" key="18">
    <source>
        <dbReference type="PROSITE" id="PS50026"/>
    </source>
</evidence>
<dbReference type="EC" id="2.7.11.1" evidence="13"/>
<evidence type="ECO:0000256" key="7">
    <source>
        <dbReference type="ARBA" id="ARBA00022777"/>
    </source>
</evidence>
<dbReference type="Gene3D" id="3.30.200.20">
    <property type="entry name" value="Phosphorylase Kinase, domain 1"/>
    <property type="match status" value="1"/>
</dbReference>
<evidence type="ECO:0000256" key="4">
    <source>
        <dbReference type="ARBA" id="ARBA00022679"/>
    </source>
</evidence>
<dbReference type="GO" id="GO:0005524">
    <property type="term" value="F:ATP binding"/>
    <property type="evidence" value="ECO:0007669"/>
    <property type="project" value="UniProtKB-KW"/>
</dbReference>
<evidence type="ECO:0000256" key="11">
    <source>
        <dbReference type="ARBA" id="ARBA00047899"/>
    </source>
</evidence>
<sequence length="852" mass="96300">MRKKNEIEIIDSSESSSMVGNRSCRPMGPTIWSAMVWFVFLKKHHTTICYTFMAFLSHNSNYFFIITFLIFCTIYSCYSAINDTITSSKSLKDNETITSNNTNFKLGFFSPLNSTNRYLGIWYINKTNNIWIANRDQPLKDSNGIVTIHKDGNFIILNKPNGVIIWSTNISSSTNSTAQLADSGNLILRDISSGATIWDSFTHPADAAVPTMRIAANQVTGKKISFVSRKSDNDPSSGHYSASLERLDAPEVFIWKDKNIHWRTDTDGTTYITYNFADKTMFGILSLTPHGTLKLIEYMNKKELFRLEVDQNECDFYGKCGPFGNCDNSTVPICSCFDGFEPKNSVEWSLGNWTNGCVRKEGMNLKCEMVKNGSSIVKQDGFKVYHNMKPPDFNVRTNNADQDKCGADCLANCSCLAYAYDPSIFCMYWTGELIDLQKFPNGGVDLFVRVPAELVAVKKEKGHNKSFLIIVIAGVIGALILVICAYLLWRKCSARHKGRLPQNMITREHQQMKLDELPLYDFEKLETATNCFHFNNMLGKGGFGPVYKGVMEDGQEIAVKRLSKASGQGIEEFMNEVVVISKLQHRNLVRLLGCCVERGEQILVYEFMPNKSLDAFLFDPLQKKNLDWRKRSNIIEGIARGIMYLHRDSRLRIIHRDLKASNILLDSDMIPKISDFGLARIVKFGEDDEANTKRVVGTYGYMPPEYAMEGLFSEKSDVYSFGVLLLEIVSGRRNSSFSHHEDTLSLVGFAWKLWLEENIISLIDPEVWDACFESSMLRCIHIGLLCVQELPRDRPNISTVVLMLVSEITHLPPPGRVAFVHKQSSKSTTESSQKSHQSNSNNNVTLSEVQGR</sequence>
<protein>
    <recommendedName>
        <fullName evidence="13">Receptor-like serine/threonine-protein kinase</fullName>
        <ecNumber evidence="13">2.7.11.1</ecNumber>
    </recommendedName>
</protein>
<dbReference type="SMART" id="SM00220">
    <property type="entry name" value="S_TKc"/>
    <property type="match status" value="1"/>
</dbReference>
<dbReference type="PROSITE" id="PS50026">
    <property type="entry name" value="EGF_3"/>
    <property type="match status" value="1"/>
</dbReference>
<keyword evidence="10" id="KW-0325">Glycoprotein</keyword>
<evidence type="ECO:0000259" key="19">
    <source>
        <dbReference type="PROSITE" id="PS50927"/>
    </source>
</evidence>
<evidence type="ECO:0000256" key="6">
    <source>
        <dbReference type="ARBA" id="ARBA00022741"/>
    </source>
</evidence>
<dbReference type="Pfam" id="PF00954">
    <property type="entry name" value="S_locus_glycop"/>
    <property type="match status" value="1"/>
</dbReference>
<feature type="transmembrane region" description="Helical" evidence="16">
    <location>
        <begin position="467"/>
        <end position="489"/>
    </location>
</feature>
<evidence type="ECO:0000256" key="14">
    <source>
        <dbReference type="PROSITE-ProRule" id="PRU00076"/>
    </source>
</evidence>
<reference evidence="21" key="1">
    <citation type="journal article" date="2018" name="Nat. Plants">
        <title>Whole-genome landscape of Medicago truncatula symbiotic genes.</title>
        <authorList>
            <person name="Pecrix Y."/>
            <person name="Gamas P."/>
            <person name="Carrere S."/>
        </authorList>
    </citation>
    <scope>NUCLEOTIDE SEQUENCE</scope>
    <source>
        <tissue evidence="21">Leaves</tissue>
    </source>
</reference>
<keyword evidence="9" id="KW-1015">Disulfide bond</keyword>
<dbReference type="PROSITE" id="PS50948">
    <property type="entry name" value="PAN"/>
    <property type="match status" value="1"/>
</dbReference>
<dbReference type="CDD" id="cd14066">
    <property type="entry name" value="STKc_IRAK"/>
    <property type="match status" value="1"/>
</dbReference>
<proteinExistence type="inferred from homology"/>
<feature type="domain" description="Protein kinase" evidence="17">
    <location>
        <begin position="532"/>
        <end position="809"/>
    </location>
</feature>
<evidence type="ECO:0000256" key="9">
    <source>
        <dbReference type="ARBA" id="ARBA00023157"/>
    </source>
</evidence>
<dbReference type="InterPro" id="IPR011009">
    <property type="entry name" value="Kinase-like_dom_sf"/>
</dbReference>
<evidence type="ECO:0000256" key="5">
    <source>
        <dbReference type="ARBA" id="ARBA00022729"/>
    </source>
</evidence>
<keyword evidence="7 13" id="KW-0418">Kinase</keyword>
<comment type="caution">
    <text evidence="21">The sequence shown here is derived from an EMBL/GenBank/DDBJ whole genome shotgun (WGS) entry which is preliminary data.</text>
</comment>
<evidence type="ECO:0000256" key="13">
    <source>
        <dbReference type="PIRNR" id="PIRNR000641"/>
    </source>
</evidence>
<feature type="domain" description="Apple" evidence="20">
    <location>
        <begin position="367"/>
        <end position="451"/>
    </location>
</feature>
<dbReference type="SMART" id="SM00473">
    <property type="entry name" value="PAN_AP"/>
    <property type="match status" value="1"/>
</dbReference>
<comment type="similarity">
    <text evidence="13">Belongs to the protein kinase superfamily. Ser/Thr protein kinase family.</text>
</comment>
<keyword evidence="16" id="KW-0472">Membrane</keyword>
<evidence type="ECO:0000259" key="17">
    <source>
        <dbReference type="PROSITE" id="PS50011"/>
    </source>
</evidence>
<dbReference type="GO" id="GO:0004674">
    <property type="term" value="F:protein serine/threonine kinase activity"/>
    <property type="evidence" value="ECO:0007669"/>
    <property type="project" value="UniProtKB-KW"/>
</dbReference>
<comment type="catalytic activity">
    <reaction evidence="12 13">
        <text>L-seryl-[protein] + ATP = O-phospho-L-seryl-[protein] + ADP + H(+)</text>
        <dbReference type="Rhea" id="RHEA:17989"/>
        <dbReference type="Rhea" id="RHEA-COMP:9863"/>
        <dbReference type="Rhea" id="RHEA-COMP:11604"/>
        <dbReference type="ChEBI" id="CHEBI:15378"/>
        <dbReference type="ChEBI" id="CHEBI:29999"/>
        <dbReference type="ChEBI" id="CHEBI:30616"/>
        <dbReference type="ChEBI" id="CHEBI:83421"/>
        <dbReference type="ChEBI" id="CHEBI:456216"/>
        <dbReference type="EC" id="2.7.11.1"/>
    </reaction>
</comment>
<feature type="domain" description="Bulb-type lectin" evidence="19">
    <location>
        <begin position="82"/>
        <end position="201"/>
    </location>
</feature>
<feature type="region of interest" description="Disordered" evidence="15">
    <location>
        <begin position="821"/>
        <end position="852"/>
    </location>
</feature>
<dbReference type="InterPro" id="IPR008271">
    <property type="entry name" value="Ser/Thr_kinase_AS"/>
</dbReference>
<gene>
    <name evidence="21" type="ORF">MtrunA17_Chr8g0340091</name>
</gene>
<dbReference type="PROSITE" id="PS50927">
    <property type="entry name" value="BULB_LECTIN"/>
    <property type="match status" value="1"/>
</dbReference>
<dbReference type="FunFam" id="1.10.510.10:FF:000060">
    <property type="entry name" value="G-type lectin S-receptor-like serine/threonine-protein kinase"/>
    <property type="match status" value="1"/>
</dbReference>
<dbReference type="Gramene" id="rna45081">
    <property type="protein sequence ID" value="RHN39088.1"/>
    <property type="gene ID" value="gene45081"/>
</dbReference>
<dbReference type="InterPro" id="IPR024171">
    <property type="entry name" value="SRK-like_kinase"/>
</dbReference>
<dbReference type="InterPro" id="IPR036426">
    <property type="entry name" value="Bulb-type_lectin_dom_sf"/>
</dbReference>
<comment type="subcellular location">
    <subcellularLocation>
        <location evidence="1">Cell membrane</location>
        <topology evidence="1">Single-pass type I membrane protein</topology>
    </subcellularLocation>
</comment>
<dbReference type="InterPro" id="IPR000719">
    <property type="entry name" value="Prot_kinase_dom"/>
</dbReference>
<dbReference type="PIRSF" id="PIRSF000641">
    <property type="entry name" value="SRK"/>
    <property type="match status" value="1"/>
</dbReference>
<dbReference type="EMBL" id="PSQE01000008">
    <property type="protein sequence ID" value="RHN39088.1"/>
    <property type="molecule type" value="Genomic_DNA"/>
</dbReference>
<comment type="caution">
    <text evidence="14">Lacks conserved residue(s) required for the propagation of feature annotation.</text>
</comment>
<dbReference type="PROSITE" id="PS00108">
    <property type="entry name" value="PROTEIN_KINASE_ST"/>
    <property type="match status" value="1"/>
</dbReference>
<accession>A0A396GF10</accession>
<dbReference type="AlphaFoldDB" id="A0A396GF10"/>
<dbReference type="Pfam" id="PF08276">
    <property type="entry name" value="PAN_2"/>
    <property type="match status" value="1"/>
</dbReference>
<dbReference type="Gene3D" id="2.90.10.10">
    <property type="entry name" value="Bulb-type lectin domain"/>
    <property type="match status" value="1"/>
</dbReference>
<organism evidence="21">
    <name type="scientific">Medicago truncatula</name>
    <name type="common">Barrel medic</name>
    <name type="synonym">Medicago tribuloides</name>
    <dbReference type="NCBI Taxonomy" id="3880"/>
    <lineage>
        <taxon>Eukaryota</taxon>
        <taxon>Viridiplantae</taxon>
        <taxon>Streptophyta</taxon>
        <taxon>Embryophyta</taxon>
        <taxon>Tracheophyta</taxon>
        <taxon>Spermatophyta</taxon>
        <taxon>Magnoliopsida</taxon>
        <taxon>eudicotyledons</taxon>
        <taxon>Gunneridae</taxon>
        <taxon>Pentapetalae</taxon>
        <taxon>rosids</taxon>
        <taxon>fabids</taxon>
        <taxon>Fabales</taxon>
        <taxon>Fabaceae</taxon>
        <taxon>Papilionoideae</taxon>
        <taxon>50 kb inversion clade</taxon>
        <taxon>NPAAA clade</taxon>
        <taxon>Hologalegina</taxon>
        <taxon>IRL clade</taxon>
        <taxon>Trifolieae</taxon>
        <taxon>Medicago</taxon>
    </lineage>
</organism>
<keyword evidence="4 13" id="KW-0808">Transferase</keyword>
<dbReference type="SMART" id="SM00108">
    <property type="entry name" value="B_lectin"/>
    <property type="match status" value="1"/>
</dbReference>
<dbReference type="PROSITE" id="PS50011">
    <property type="entry name" value="PROTEIN_KINASE_DOM"/>
    <property type="match status" value="1"/>
</dbReference>
<keyword evidence="3 13" id="KW-0723">Serine/threonine-protein kinase</keyword>
<dbReference type="PANTHER" id="PTHR27002">
    <property type="entry name" value="RECEPTOR-LIKE SERINE/THREONINE-PROTEIN KINASE SD1-8"/>
    <property type="match status" value="1"/>
</dbReference>
<feature type="compositionally biased region" description="Low complexity" evidence="15">
    <location>
        <begin position="821"/>
        <end position="843"/>
    </location>
</feature>
<keyword evidence="5" id="KW-0732">Signal</keyword>
<dbReference type="GO" id="GO:0005886">
    <property type="term" value="C:plasma membrane"/>
    <property type="evidence" value="ECO:0007669"/>
    <property type="project" value="UniProtKB-SubCell"/>
</dbReference>
<evidence type="ECO:0000256" key="12">
    <source>
        <dbReference type="ARBA" id="ARBA00048679"/>
    </source>
</evidence>
<dbReference type="InterPro" id="IPR003609">
    <property type="entry name" value="Pan_app"/>
</dbReference>
<comment type="catalytic activity">
    <reaction evidence="11 13">
        <text>L-threonyl-[protein] + ATP = O-phospho-L-threonyl-[protein] + ADP + H(+)</text>
        <dbReference type="Rhea" id="RHEA:46608"/>
        <dbReference type="Rhea" id="RHEA-COMP:11060"/>
        <dbReference type="Rhea" id="RHEA-COMP:11605"/>
        <dbReference type="ChEBI" id="CHEBI:15378"/>
        <dbReference type="ChEBI" id="CHEBI:30013"/>
        <dbReference type="ChEBI" id="CHEBI:30616"/>
        <dbReference type="ChEBI" id="CHEBI:61977"/>
        <dbReference type="ChEBI" id="CHEBI:456216"/>
        <dbReference type="EC" id="2.7.11.1"/>
    </reaction>
</comment>
<dbReference type="SUPFAM" id="SSF56112">
    <property type="entry name" value="Protein kinase-like (PK-like)"/>
    <property type="match status" value="1"/>
</dbReference>
<keyword evidence="14" id="KW-0245">EGF-like domain</keyword>
<dbReference type="CDD" id="cd01098">
    <property type="entry name" value="PAN_AP_plant"/>
    <property type="match status" value="1"/>
</dbReference>
<keyword evidence="6 13" id="KW-0547">Nucleotide-binding</keyword>
<dbReference type="Pfam" id="PF01453">
    <property type="entry name" value="B_lectin"/>
    <property type="match status" value="1"/>
</dbReference>
<dbReference type="InterPro" id="IPR001245">
    <property type="entry name" value="Ser-Thr/Tyr_kinase_cat_dom"/>
</dbReference>
<dbReference type="InterPro" id="IPR001480">
    <property type="entry name" value="Bulb-type_lectin_dom"/>
</dbReference>
<dbReference type="SUPFAM" id="SSF51110">
    <property type="entry name" value="alpha-D-mannose-specific plant lectins"/>
    <property type="match status" value="1"/>
</dbReference>
<dbReference type="FunFam" id="2.90.10.10:FF:000001">
    <property type="entry name" value="G-type lectin S-receptor-like serine/threonine-protein kinase"/>
    <property type="match status" value="1"/>
</dbReference>
<dbReference type="InterPro" id="IPR000742">
    <property type="entry name" value="EGF"/>
</dbReference>
<evidence type="ECO:0000256" key="8">
    <source>
        <dbReference type="ARBA" id="ARBA00022840"/>
    </source>
</evidence>